<evidence type="ECO:0000259" key="4">
    <source>
        <dbReference type="Pfam" id="PF07804"/>
    </source>
</evidence>
<evidence type="ECO:0000313" key="8">
    <source>
        <dbReference type="Proteomes" id="UP001342631"/>
    </source>
</evidence>
<gene>
    <name evidence="7" type="ORF">ASNO1_47840</name>
</gene>
<evidence type="ECO:0008006" key="9">
    <source>
        <dbReference type="Google" id="ProtNLM"/>
    </source>
</evidence>
<feature type="domain" description="Methyltransferase" evidence="5">
    <location>
        <begin position="458"/>
        <end position="552"/>
    </location>
</feature>
<protein>
    <recommendedName>
        <fullName evidence="9">Type II toxin-antitoxin system HipA family toxin</fullName>
    </recommendedName>
</protein>
<dbReference type="InterPro" id="IPR017508">
    <property type="entry name" value="HipA_N1"/>
</dbReference>
<evidence type="ECO:0000259" key="6">
    <source>
        <dbReference type="Pfam" id="PF13657"/>
    </source>
</evidence>
<keyword evidence="2" id="KW-0808">Transferase</keyword>
<dbReference type="Pfam" id="PF07804">
    <property type="entry name" value="HipA_C"/>
    <property type="match status" value="1"/>
</dbReference>
<keyword evidence="3" id="KW-0418">Kinase</keyword>
<organism evidence="7 8">
    <name type="scientific">Corallococcus caeni</name>
    <dbReference type="NCBI Taxonomy" id="3082388"/>
    <lineage>
        <taxon>Bacteria</taxon>
        <taxon>Pseudomonadati</taxon>
        <taxon>Myxococcota</taxon>
        <taxon>Myxococcia</taxon>
        <taxon>Myxococcales</taxon>
        <taxon>Cystobacterineae</taxon>
        <taxon>Myxococcaceae</taxon>
        <taxon>Corallococcus</taxon>
    </lineage>
</organism>
<comment type="similarity">
    <text evidence="1">Belongs to the HipA Ser/Thr kinase family.</text>
</comment>
<dbReference type="InterPro" id="IPR012893">
    <property type="entry name" value="HipA-like_C"/>
</dbReference>
<evidence type="ECO:0000259" key="5">
    <source>
        <dbReference type="Pfam" id="PF13649"/>
    </source>
</evidence>
<name>A0ABQ6QX09_9BACT</name>
<evidence type="ECO:0000256" key="3">
    <source>
        <dbReference type="ARBA" id="ARBA00022777"/>
    </source>
</evidence>
<evidence type="ECO:0000256" key="2">
    <source>
        <dbReference type="ARBA" id="ARBA00022679"/>
    </source>
</evidence>
<evidence type="ECO:0000313" key="7">
    <source>
        <dbReference type="EMBL" id="GMU08531.1"/>
    </source>
</evidence>
<proteinExistence type="inferred from homology"/>
<sequence>MDPTLPVSTTGILDVLIGDVHVGTLTLLADERIEFSLSEDYRQRYPRPVLGQFFEDDLSRRHTSRMRLPPFFSNLLPEGPLRDLISERQNIARQREFFFIAHLGADLSGAVIVRPAGELAGHDAPLTDVPAEPASDGEPLRFSLAGVQLKFSMLRRDRGMTLPMGGLGGDWIVKLPDNRYDRVPENELSVMTWARATGIDVPELQLLKVSDLHGLPEGITLREDLAYAIRRFDRPSPGHRVHMEDLAQVLGLYSDEKYKKYNYETIANVLLKVAGLDALQEFLRRLVFIIACGNGDAHHKNWSLYYPDGTHPTLSPAYDFVSTIQYMPQDQLALNLAKSKRFEDVSLQSFERLARKLGLSDEDVLPVVTGAVEVALDAWTTLRADLPMPELFKQRIEEHWKRVPLLQGNVKRSAGELRQTANAFFTLYSELPRLGPGSDDCTREALRRLAPPPPSPRVLDLGAGTGRQSLVLARELGTRVTAVDLHRPYLDRLEREAREQGLSDAIVTRQEDMGALTLPPASFDLLWSEGAIYVMGFGQGLRQWRPLLAPGGQVAVTECSWLTDERPPEAVRFWSAAYPSMANVAQNRATAEAAGFTVLDTFTLPASAWWDDYYTPLLQRIDRLRPTADAALREVIAAAEQEVNLYRRHGDSYGYVFYLLRSREA</sequence>
<dbReference type="Gene3D" id="1.10.1070.20">
    <property type="match status" value="1"/>
</dbReference>
<dbReference type="Pfam" id="PF13649">
    <property type="entry name" value="Methyltransf_25"/>
    <property type="match status" value="1"/>
</dbReference>
<dbReference type="SUPFAM" id="SSF53335">
    <property type="entry name" value="S-adenosyl-L-methionine-dependent methyltransferases"/>
    <property type="match status" value="1"/>
</dbReference>
<feature type="domain" description="HipA N-terminal subdomain 1" evidence="6">
    <location>
        <begin position="13"/>
        <end position="113"/>
    </location>
</feature>
<dbReference type="EMBL" id="BTTX01000004">
    <property type="protein sequence ID" value="GMU08531.1"/>
    <property type="molecule type" value="Genomic_DNA"/>
</dbReference>
<keyword evidence="8" id="KW-1185">Reference proteome</keyword>
<feature type="domain" description="HipA-like C-terminal" evidence="4">
    <location>
        <begin position="142"/>
        <end position="379"/>
    </location>
</feature>
<dbReference type="PANTHER" id="PTHR37419:SF1">
    <property type="entry name" value="SERINE_THREONINE-PROTEIN KINASE TOXIN HIPA"/>
    <property type="match status" value="1"/>
</dbReference>
<comment type="caution">
    <text evidence="7">The sequence shown here is derived from an EMBL/GenBank/DDBJ whole genome shotgun (WGS) entry which is preliminary data.</text>
</comment>
<dbReference type="RefSeq" id="WP_338279274.1">
    <property type="nucleotide sequence ID" value="NZ_BTTX01000004.1"/>
</dbReference>
<dbReference type="InterPro" id="IPR029063">
    <property type="entry name" value="SAM-dependent_MTases_sf"/>
</dbReference>
<dbReference type="CDD" id="cd02440">
    <property type="entry name" value="AdoMet_MTases"/>
    <property type="match status" value="1"/>
</dbReference>
<dbReference type="Pfam" id="PF13657">
    <property type="entry name" value="Couple_hipA"/>
    <property type="match status" value="1"/>
</dbReference>
<dbReference type="InterPro" id="IPR041698">
    <property type="entry name" value="Methyltransf_25"/>
</dbReference>
<accession>A0ABQ6QX09</accession>
<reference evidence="7 8" key="1">
    <citation type="journal article" date="2024" name="Arch. Microbiol.">
        <title>Corallococcus caeni sp. nov., a novel myxobacterium isolated from activated sludge.</title>
        <authorList>
            <person name="Tomita S."/>
            <person name="Nakai R."/>
            <person name="Kuroda K."/>
            <person name="Kurashita H."/>
            <person name="Hatamoto M."/>
            <person name="Yamaguchi T."/>
            <person name="Narihiro T."/>
        </authorList>
    </citation>
    <scope>NUCLEOTIDE SEQUENCE [LARGE SCALE GENOMIC DNA]</scope>
    <source>
        <strain evidence="7 8">NO1</strain>
    </source>
</reference>
<dbReference type="Gene3D" id="3.40.50.150">
    <property type="entry name" value="Vaccinia Virus protein VP39"/>
    <property type="match status" value="1"/>
</dbReference>
<evidence type="ECO:0000256" key="1">
    <source>
        <dbReference type="ARBA" id="ARBA00010164"/>
    </source>
</evidence>
<dbReference type="InterPro" id="IPR052028">
    <property type="entry name" value="HipA_Ser/Thr_kinase"/>
</dbReference>
<dbReference type="PANTHER" id="PTHR37419">
    <property type="entry name" value="SERINE/THREONINE-PROTEIN KINASE TOXIN HIPA"/>
    <property type="match status" value="1"/>
</dbReference>
<dbReference type="Proteomes" id="UP001342631">
    <property type="component" value="Unassembled WGS sequence"/>
</dbReference>
<dbReference type="NCBIfam" id="TIGR03071">
    <property type="entry name" value="couple_hipA"/>
    <property type="match status" value="1"/>
</dbReference>